<dbReference type="EMBL" id="SLTR01000014">
    <property type="protein sequence ID" value="TDB01977.1"/>
    <property type="molecule type" value="Genomic_DNA"/>
</dbReference>
<evidence type="ECO:0000313" key="2">
    <source>
        <dbReference type="Proteomes" id="UP000294823"/>
    </source>
</evidence>
<evidence type="ECO:0008006" key="3">
    <source>
        <dbReference type="Google" id="ProtNLM"/>
    </source>
</evidence>
<dbReference type="Pfam" id="PF01126">
    <property type="entry name" value="Heme_oxygenase"/>
    <property type="match status" value="1"/>
</dbReference>
<gene>
    <name evidence="1" type="ORF">E0702_11240</name>
</gene>
<evidence type="ECO:0000313" key="1">
    <source>
        <dbReference type="EMBL" id="TDB01977.1"/>
    </source>
</evidence>
<keyword evidence="2" id="KW-1185">Reference proteome</keyword>
<accession>A0ABY2D673</accession>
<dbReference type="Gene3D" id="1.20.910.10">
    <property type="entry name" value="Heme oxygenase-like"/>
    <property type="match status" value="1"/>
</dbReference>
<dbReference type="InterPro" id="IPR016084">
    <property type="entry name" value="Haem_Oase-like_multi-hlx"/>
</dbReference>
<comment type="caution">
    <text evidence="1">The sequence shown here is derived from an EMBL/GenBank/DDBJ whole genome shotgun (WGS) entry which is preliminary data.</text>
</comment>
<dbReference type="SUPFAM" id="SSF48613">
    <property type="entry name" value="Heme oxygenase-like"/>
    <property type="match status" value="1"/>
</dbReference>
<dbReference type="InterPro" id="IPR016053">
    <property type="entry name" value="Haem_Oase-like"/>
</dbReference>
<sequence length="202" mass="22177">MSKTRRDIARAPALLLQLRDSTRDYHHALDHHPELQRLLRPGLTLDGYRRSLLALHAPQAALEGAVAEGAMYLGQAELLSPCRLPALEADLAALGVAQTDTDISHRPSVPRSAAELLGLRYVLEGSRLGAEVIVRCLHDTLGEAAPVSFFAASQGHWHWRNFVAQLTTTRLNAQEQQRAISAAQHAFEAYRAGLEIEKPVTT</sequence>
<dbReference type="Proteomes" id="UP000294823">
    <property type="component" value="Unassembled WGS sequence"/>
</dbReference>
<organism evidence="1 2">
    <name type="scientific">Halomonas marinisediminis</name>
    <dbReference type="NCBI Taxonomy" id="2546095"/>
    <lineage>
        <taxon>Bacteria</taxon>
        <taxon>Pseudomonadati</taxon>
        <taxon>Pseudomonadota</taxon>
        <taxon>Gammaproteobacteria</taxon>
        <taxon>Oceanospirillales</taxon>
        <taxon>Halomonadaceae</taxon>
        <taxon>Halomonas</taxon>
    </lineage>
</organism>
<dbReference type="CDD" id="cd19166">
    <property type="entry name" value="HemeO-bac"/>
    <property type="match status" value="1"/>
</dbReference>
<protein>
    <recommendedName>
        <fullName evidence="3">Heme oxygenase</fullName>
    </recommendedName>
</protein>
<reference evidence="1 2" key="1">
    <citation type="submission" date="2019-03" db="EMBL/GenBank/DDBJ databases">
        <title>Halomonas marinisediminis sp. nov., a moderately halophilic bacterium isolated from the Bohai Gulf.</title>
        <authorList>
            <person name="Ji X."/>
        </authorList>
    </citation>
    <scope>NUCLEOTIDE SEQUENCE [LARGE SCALE GENOMIC DNA]</scope>
    <source>
        <strain evidence="1 2">204</strain>
    </source>
</reference>
<proteinExistence type="predicted"/>
<name>A0ABY2D673_9GAMM</name>